<dbReference type="EMBL" id="DSLA01000037">
    <property type="protein sequence ID" value="HEH35001.1"/>
    <property type="molecule type" value="Genomic_DNA"/>
</dbReference>
<comment type="caution">
    <text evidence="1">The sequence shown here is derived from an EMBL/GenBank/DDBJ whole genome shotgun (WGS) entry which is preliminary data.</text>
</comment>
<dbReference type="AlphaFoldDB" id="A0A7J2TIV4"/>
<protein>
    <submittedName>
        <fullName evidence="1">Uncharacterized protein</fullName>
    </submittedName>
</protein>
<evidence type="ECO:0000313" key="1">
    <source>
        <dbReference type="EMBL" id="HEH35001.1"/>
    </source>
</evidence>
<sequence>MLVRGYVKTGFRALWWHLPDEIYEEYQVKPGDKVIGTIDAVYNYKGEKVAEPKEEFEWSTAKESGLTVVLPPDVITKYRLTAWHFLEMTIKAIKKGEKVVEVYPNKEVRSSKWWPEDKMKFHYYLEYMPP</sequence>
<proteinExistence type="predicted"/>
<accession>A0A7J2TIV4</accession>
<organism evidence="1">
    <name type="scientific">Archaeoglobus fulgidus</name>
    <dbReference type="NCBI Taxonomy" id="2234"/>
    <lineage>
        <taxon>Archaea</taxon>
        <taxon>Methanobacteriati</taxon>
        <taxon>Methanobacteriota</taxon>
        <taxon>Archaeoglobi</taxon>
        <taxon>Archaeoglobales</taxon>
        <taxon>Archaeoglobaceae</taxon>
        <taxon>Archaeoglobus</taxon>
    </lineage>
</organism>
<name>A0A7J2TIV4_ARCFL</name>
<gene>
    <name evidence="1" type="ORF">ENP88_02360</name>
</gene>
<reference evidence="1" key="1">
    <citation type="journal article" date="2020" name="mSystems">
        <title>Genome- and Community-Level Interaction Insights into Carbon Utilization and Element Cycling Functions of Hydrothermarchaeota in Hydrothermal Sediment.</title>
        <authorList>
            <person name="Zhou Z."/>
            <person name="Liu Y."/>
            <person name="Xu W."/>
            <person name="Pan J."/>
            <person name="Luo Z.H."/>
            <person name="Li M."/>
        </authorList>
    </citation>
    <scope>NUCLEOTIDE SEQUENCE [LARGE SCALE GENOMIC DNA]</scope>
    <source>
        <strain evidence="1">SpSt-26</strain>
    </source>
</reference>